<comment type="caution">
    <text evidence="2">The sequence shown here is derived from an EMBL/GenBank/DDBJ whole genome shotgun (WGS) entry which is preliminary data.</text>
</comment>
<name>A0A7J6V907_THATH</name>
<accession>A0A7J6V907</accession>
<keyword evidence="3" id="KW-1185">Reference proteome</keyword>
<feature type="region of interest" description="Disordered" evidence="1">
    <location>
        <begin position="90"/>
        <end position="130"/>
    </location>
</feature>
<feature type="compositionally biased region" description="Polar residues" evidence="1">
    <location>
        <begin position="93"/>
        <end position="122"/>
    </location>
</feature>
<reference evidence="2 3" key="1">
    <citation type="submission" date="2020-06" db="EMBL/GenBank/DDBJ databases">
        <title>Transcriptomic and genomic resources for Thalictrum thalictroides and T. hernandezii: Facilitating candidate gene discovery in an emerging model plant lineage.</title>
        <authorList>
            <person name="Arias T."/>
            <person name="Riano-Pachon D.M."/>
            <person name="Di Stilio V.S."/>
        </authorList>
    </citation>
    <scope>NUCLEOTIDE SEQUENCE [LARGE SCALE GENOMIC DNA]</scope>
    <source>
        <strain evidence="3">cv. WT478/WT964</strain>
        <tissue evidence="2">Leaves</tissue>
    </source>
</reference>
<evidence type="ECO:0000256" key="1">
    <source>
        <dbReference type="SAM" id="MobiDB-lite"/>
    </source>
</evidence>
<protein>
    <submittedName>
        <fullName evidence="2">Uncharacterized protein</fullName>
    </submittedName>
</protein>
<organism evidence="2 3">
    <name type="scientific">Thalictrum thalictroides</name>
    <name type="common">Rue-anemone</name>
    <name type="synonym">Anemone thalictroides</name>
    <dbReference type="NCBI Taxonomy" id="46969"/>
    <lineage>
        <taxon>Eukaryota</taxon>
        <taxon>Viridiplantae</taxon>
        <taxon>Streptophyta</taxon>
        <taxon>Embryophyta</taxon>
        <taxon>Tracheophyta</taxon>
        <taxon>Spermatophyta</taxon>
        <taxon>Magnoliopsida</taxon>
        <taxon>Ranunculales</taxon>
        <taxon>Ranunculaceae</taxon>
        <taxon>Thalictroideae</taxon>
        <taxon>Thalictrum</taxon>
    </lineage>
</organism>
<evidence type="ECO:0000313" key="2">
    <source>
        <dbReference type="EMBL" id="KAF5181267.1"/>
    </source>
</evidence>
<dbReference type="EMBL" id="JABWDY010036352">
    <property type="protein sequence ID" value="KAF5181267.1"/>
    <property type="molecule type" value="Genomic_DNA"/>
</dbReference>
<evidence type="ECO:0000313" key="3">
    <source>
        <dbReference type="Proteomes" id="UP000554482"/>
    </source>
</evidence>
<proteinExistence type="predicted"/>
<sequence>MDVEEDAVEGENNVMPAVTSIVEAAVEQNPIVFVGSPLRATIDQGVAALDSSMEKDAIVVADSQTHAVTPGLSESLGREGRVISPPPVIIAAQSPSSSTSERVMETQLSAGKTAGQKTPTSTGRRDTNSFQVLREADQILEKTNWAVEAEQEEEEWRTVQKKKKVNWKEKARNTAAPRAASSSN</sequence>
<dbReference type="Proteomes" id="UP000554482">
    <property type="component" value="Unassembled WGS sequence"/>
</dbReference>
<dbReference type="AlphaFoldDB" id="A0A7J6V907"/>
<feature type="region of interest" description="Disordered" evidence="1">
    <location>
        <begin position="150"/>
        <end position="184"/>
    </location>
</feature>
<gene>
    <name evidence="2" type="ORF">FRX31_029145</name>
</gene>